<evidence type="ECO:0000313" key="2">
    <source>
        <dbReference type="EMBL" id="SEQ48894.1"/>
    </source>
</evidence>
<evidence type="ECO:0000259" key="1">
    <source>
        <dbReference type="SMART" id="SM00507"/>
    </source>
</evidence>
<evidence type="ECO:0000313" key="3">
    <source>
        <dbReference type="Proteomes" id="UP000198504"/>
    </source>
</evidence>
<feature type="non-terminal residue" evidence="2">
    <location>
        <position position="1"/>
    </location>
</feature>
<feature type="domain" description="HNH nuclease" evidence="1">
    <location>
        <begin position="22"/>
        <end position="74"/>
    </location>
</feature>
<keyword evidence="2" id="KW-0378">Hydrolase</keyword>
<dbReference type="SMART" id="SM00507">
    <property type="entry name" value="HNHc"/>
    <property type="match status" value="1"/>
</dbReference>
<protein>
    <submittedName>
        <fullName evidence="2">HNH endonuclease</fullName>
    </submittedName>
</protein>
<organism evidence="2 3">
    <name type="scientific">Microlunatus flavus</name>
    <dbReference type="NCBI Taxonomy" id="1036181"/>
    <lineage>
        <taxon>Bacteria</taxon>
        <taxon>Bacillati</taxon>
        <taxon>Actinomycetota</taxon>
        <taxon>Actinomycetes</taxon>
        <taxon>Propionibacteriales</taxon>
        <taxon>Propionibacteriaceae</taxon>
        <taxon>Microlunatus</taxon>
    </lineage>
</organism>
<reference evidence="3" key="1">
    <citation type="submission" date="2016-10" db="EMBL/GenBank/DDBJ databases">
        <authorList>
            <person name="Varghese N."/>
            <person name="Submissions S."/>
        </authorList>
    </citation>
    <scope>NUCLEOTIDE SEQUENCE [LARGE SCALE GENOMIC DNA]</scope>
    <source>
        <strain evidence="3">CGMCC 4.6856</strain>
    </source>
</reference>
<dbReference type="InterPro" id="IPR002711">
    <property type="entry name" value="HNH"/>
</dbReference>
<dbReference type="AlphaFoldDB" id="A0A1H9GFN6"/>
<accession>A0A1H9GFN6</accession>
<sequence>TVVDAKGVVLWMGRSSRLATAGQTMALVARDGGCSFPGCEHPPEWCERHHVVAWADGGATDLDNLTLLCRYHHRQFLARGWTCRMVDRLPTWFPPRWVDPEQRPLRHTRITTRHLVC</sequence>
<proteinExistence type="predicted"/>
<dbReference type="CDD" id="cd00085">
    <property type="entry name" value="HNHc"/>
    <property type="match status" value="1"/>
</dbReference>
<keyword evidence="2" id="KW-0540">Nuclease</keyword>
<dbReference type="GO" id="GO:0008270">
    <property type="term" value="F:zinc ion binding"/>
    <property type="evidence" value="ECO:0007669"/>
    <property type="project" value="InterPro"/>
</dbReference>
<dbReference type="STRING" id="1036181.SAMN05421756_103617"/>
<dbReference type="GO" id="GO:0003676">
    <property type="term" value="F:nucleic acid binding"/>
    <property type="evidence" value="ECO:0007669"/>
    <property type="project" value="InterPro"/>
</dbReference>
<keyword evidence="3" id="KW-1185">Reference proteome</keyword>
<gene>
    <name evidence="2" type="ORF">SAMN05421756_103617</name>
</gene>
<name>A0A1H9GFN6_9ACTN</name>
<dbReference type="Proteomes" id="UP000198504">
    <property type="component" value="Unassembled WGS sequence"/>
</dbReference>
<dbReference type="EMBL" id="FOFA01000003">
    <property type="protein sequence ID" value="SEQ48894.1"/>
    <property type="molecule type" value="Genomic_DNA"/>
</dbReference>
<dbReference type="InterPro" id="IPR003615">
    <property type="entry name" value="HNH_nuc"/>
</dbReference>
<dbReference type="GO" id="GO:0004519">
    <property type="term" value="F:endonuclease activity"/>
    <property type="evidence" value="ECO:0007669"/>
    <property type="project" value="UniProtKB-KW"/>
</dbReference>
<dbReference type="Gene3D" id="1.10.30.50">
    <property type="match status" value="1"/>
</dbReference>
<dbReference type="OrthoDB" id="3634417at2"/>
<dbReference type="Pfam" id="PF01844">
    <property type="entry name" value="HNH"/>
    <property type="match status" value="1"/>
</dbReference>
<dbReference type="RefSeq" id="WP_139209824.1">
    <property type="nucleotide sequence ID" value="NZ_FOFA01000003.1"/>
</dbReference>
<keyword evidence="2" id="KW-0255">Endonuclease</keyword>